<dbReference type="GO" id="GO:0008168">
    <property type="term" value="F:methyltransferase activity"/>
    <property type="evidence" value="ECO:0007669"/>
    <property type="project" value="UniProtKB-KW"/>
</dbReference>
<evidence type="ECO:0000313" key="4">
    <source>
        <dbReference type="EMBL" id="KKL22693.1"/>
    </source>
</evidence>
<gene>
    <name evidence="4" type="ORF">LCGC14_2432880</name>
</gene>
<dbReference type="EMBL" id="LAZR01037253">
    <property type="protein sequence ID" value="KKL22693.1"/>
    <property type="molecule type" value="Genomic_DNA"/>
</dbReference>
<dbReference type="AlphaFoldDB" id="A0A0F9EFE1"/>
<dbReference type="SUPFAM" id="SSF53335">
    <property type="entry name" value="S-adenosyl-L-methionine-dependent methyltransferases"/>
    <property type="match status" value="1"/>
</dbReference>
<reference evidence="4" key="1">
    <citation type="journal article" date="2015" name="Nature">
        <title>Complex archaea that bridge the gap between prokaryotes and eukaryotes.</title>
        <authorList>
            <person name="Spang A."/>
            <person name="Saw J.H."/>
            <person name="Jorgensen S.L."/>
            <person name="Zaremba-Niedzwiedzka K."/>
            <person name="Martijn J."/>
            <person name="Lind A.E."/>
            <person name="van Eijk R."/>
            <person name="Schleper C."/>
            <person name="Guy L."/>
            <person name="Ettema T.J."/>
        </authorList>
    </citation>
    <scope>NUCLEOTIDE SEQUENCE</scope>
</reference>
<feature type="non-terminal residue" evidence="4">
    <location>
        <position position="1"/>
    </location>
</feature>
<dbReference type="Pfam" id="PF00145">
    <property type="entry name" value="DNA_methylase"/>
    <property type="match status" value="1"/>
</dbReference>
<dbReference type="InterPro" id="IPR001525">
    <property type="entry name" value="C5_MeTfrase"/>
</dbReference>
<name>A0A0F9EFE1_9ZZZZ</name>
<accession>A0A0F9EFE1</accession>
<evidence type="ECO:0000256" key="2">
    <source>
        <dbReference type="ARBA" id="ARBA00022679"/>
    </source>
</evidence>
<organism evidence="4">
    <name type="scientific">marine sediment metagenome</name>
    <dbReference type="NCBI Taxonomy" id="412755"/>
    <lineage>
        <taxon>unclassified sequences</taxon>
        <taxon>metagenomes</taxon>
        <taxon>ecological metagenomes</taxon>
    </lineage>
</organism>
<evidence type="ECO:0008006" key="5">
    <source>
        <dbReference type="Google" id="ProtNLM"/>
    </source>
</evidence>
<keyword evidence="2" id="KW-0808">Transferase</keyword>
<dbReference type="Gene3D" id="3.40.50.150">
    <property type="entry name" value="Vaccinia Virus protein VP39"/>
    <property type="match status" value="1"/>
</dbReference>
<keyword evidence="1" id="KW-0489">Methyltransferase</keyword>
<comment type="caution">
    <text evidence="4">The sequence shown here is derived from an EMBL/GenBank/DDBJ whole genome shotgun (WGS) entry which is preliminary data.</text>
</comment>
<dbReference type="GO" id="GO:0032259">
    <property type="term" value="P:methylation"/>
    <property type="evidence" value="ECO:0007669"/>
    <property type="project" value="UniProtKB-KW"/>
</dbReference>
<feature type="region of interest" description="Disordered" evidence="3">
    <location>
        <begin position="19"/>
        <end position="38"/>
    </location>
</feature>
<proteinExistence type="predicted"/>
<protein>
    <recommendedName>
        <fullName evidence="5">DNA (cytosine-5-)-methyltransferase</fullName>
    </recommendedName>
</protein>
<evidence type="ECO:0000256" key="3">
    <source>
        <dbReference type="SAM" id="MobiDB-lite"/>
    </source>
</evidence>
<evidence type="ECO:0000256" key="1">
    <source>
        <dbReference type="ARBA" id="ARBA00022603"/>
    </source>
</evidence>
<dbReference type="Gene3D" id="3.90.120.10">
    <property type="entry name" value="DNA Methylase, subunit A, domain 2"/>
    <property type="match status" value="1"/>
</dbReference>
<sequence>ADPRRYPSTDILITSPECTTFSPAGGSRKSKPSRQTILPGLVDDSTQRSRATMWDVPRFAEYHDYNIIIVENVVEATRWQLFPEWLGVMERLGYCHRIVSMNSMFCHPTPQSRDRIYVIFWKAGNHEPMVDLTPPAPCSRCERVVDSVQTWKNGRTVGKYRRQYVYRCPTCATEVTPYYYAAINALDFSLSAVRIRDRKRPLKPRTMERIRWGLERYGRTPLVVRTNMTSGVGCRVRAATIAPMDSQPATSITALVSPFVVETLFSHAGDGRAYPVDQPIGAQGARAAKGLAIPPAMQITLAGDHRCRGMDDATAVMSARGNRQALVVPPIIQVPLQNRPAPSPVDGELNTVHAQGNHHALVSPAFLADFYGKGRVASQMDDPTRPATTRIHQGLVVPPAFLANYYSGGGDLTPLDRAQGTVGSIDRSALVQSPETIEADDCYFRMLQPQEIGAAMAFPGSYTVLGTKRDRVKQYGNAVTPPAMEFLIQRCVESLAA</sequence>
<dbReference type="InterPro" id="IPR029063">
    <property type="entry name" value="SAM-dependent_MTases_sf"/>
</dbReference>